<comment type="caution">
    <text evidence="2">The sequence shown here is derived from an EMBL/GenBank/DDBJ whole genome shotgun (WGS) entry which is preliminary data.</text>
</comment>
<dbReference type="SUPFAM" id="SSF53686">
    <property type="entry name" value="Tryptophan synthase beta subunit-like PLP-dependent enzymes"/>
    <property type="match status" value="1"/>
</dbReference>
<name>A0A7J3SLJ1_9CREN</name>
<reference evidence="2" key="1">
    <citation type="journal article" date="2020" name="mSystems">
        <title>Genome- and Community-Level Interaction Insights into Carbon Utilization and Element Cycling Functions of Hydrothermarchaeota in Hydrothermal Sediment.</title>
        <authorList>
            <person name="Zhou Z."/>
            <person name="Liu Y."/>
            <person name="Xu W."/>
            <person name="Pan J."/>
            <person name="Luo Z.H."/>
            <person name="Li M."/>
        </authorList>
    </citation>
    <scope>NUCLEOTIDE SEQUENCE [LARGE SCALE GENOMIC DNA]</scope>
    <source>
        <strain evidence="2">SpSt-885</strain>
    </source>
</reference>
<dbReference type="Gene3D" id="3.40.50.1100">
    <property type="match status" value="1"/>
</dbReference>
<gene>
    <name evidence="2" type="ORF">ENW83_04185</name>
</gene>
<evidence type="ECO:0000313" key="2">
    <source>
        <dbReference type="EMBL" id="HGZ60387.1"/>
    </source>
</evidence>
<dbReference type="AlphaFoldDB" id="A0A7J3SLJ1"/>
<feature type="domain" description="Tryptophan synthase beta chain-like PALP" evidence="1">
    <location>
        <begin position="1"/>
        <end position="100"/>
    </location>
</feature>
<accession>A0A7J3SLJ1</accession>
<dbReference type="InterPro" id="IPR001926">
    <property type="entry name" value="TrpB-like_PALP"/>
</dbReference>
<dbReference type="Pfam" id="PF00291">
    <property type="entry name" value="PALP"/>
    <property type="match status" value="1"/>
</dbReference>
<sequence length="134" mass="14373">MANAFQTGKYADISSPSTVASAINIGRPVHWERAIKAIKESSGQAVAVNDDNILKSQLDLARSEGIGVESASAVTLAGLRRALEEEWIEKGERVVLIGTGNALKEADQIPNRFPLNILQSGEGLEIFRKLGGEM</sequence>
<dbReference type="InterPro" id="IPR036052">
    <property type="entry name" value="TrpB-like_PALP_sf"/>
</dbReference>
<protein>
    <submittedName>
        <fullName evidence="2">Pyridoxal-phosphate dependent enzyme</fullName>
    </submittedName>
</protein>
<evidence type="ECO:0000259" key="1">
    <source>
        <dbReference type="Pfam" id="PF00291"/>
    </source>
</evidence>
<dbReference type="EMBL" id="DTLS01000120">
    <property type="protein sequence ID" value="HGZ60387.1"/>
    <property type="molecule type" value="Genomic_DNA"/>
</dbReference>
<proteinExistence type="predicted"/>
<organism evidence="2">
    <name type="scientific">Fervidicoccus fontis</name>
    <dbReference type="NCBI Taxonomy" id="683846"/>
    <lineage>
        <taxon>Archaea</taxon>
        <taxon>Thermoproteota</taxon>
        <taxon>Thermoprotei</taxon>
        <taxon>Fervidicoccales</taxon>
        <taxon>Fervidicoccaceae</taxon>
        <taxon>Fervidicoccus</taxon>
    </lineage>
</organism>